<dbReference type="Proteomes" id="UP000750711">
    <property type="component" value="Unassembled WGS sequence"/>
</dbReference>
<gene>
    <name evidence="3" type="ORF">GP486_001899</name>
</gene>
<feature type="region of interest" description="Disordered" evidence="1">
    <location>
        <begin position="455"/>
        <end position="481"/>
    </location>
</feature>
<dbReference type="EMBL" id="JAGHQM010000189">
    <property type="protein sequence ID" value="KAH0563529.1"/>
    <property type="molecule type" value="Genomic_DNA"/>
</dbReference>
<dbReference type="InterPro" id="IPR011935">
    <property type="entry name" value="CHP02231"/>
</dbReference>
<organism evidence="3 4">
    <name type="scientific">Trichoglossum hirsutum</name>
    <dbReference type="NCBI Taxonomy" id="265104"/>
    <lineage>
        <taxon>Eukaryota</taxon>
        <taxon>Fungi</taxon>
        <taxon>Dikarya</taxon>
        <taxon>Ascomycota</taxon>
        <taxon>Pezizomycotina</taxon>
        <taxon>Geoglossomycetes</taxon>
        <taxon>Geoglossales</taxon>
        <taxon>Geoglossaceae</taxon>
        <taxon>Trichoglossum</taxon>
    </lineage>
</organism>
<evidence type="ECO:0000259" key="2">
    <source>
        <dbReference type="Pfam" id="PF13598"/>
    </source>
</evidence>
<proteinExistence type="predicted"/>
<evidence type="ECO:0000313" key="3">
    <source>
        <dbReference type="EMBL" id="KAH0563529.1"/>
    </source>
</evidence>
<feature type="domain" description="DUF4139" evidence="2">
    <location>
        <begin position="226"/>
        <end position="662"/>
    </location>
</feature>
<feature type="region of interest" description="Disordered" evidence="1">
    <location>
        <begin position="1"/>
        <end position="44"/>
    </location>
</feature>
<reference evidence="3" key="1">
    <citation type="submission" date="2021-03" db="EMBL/GenBank/DDBJ databases">
        <title>Comparative genomics and phylogenomic investigation of the class Geoglossomycetes provide insights into ecological specialization and systematics.</title>
        <authorList>
            <person name="Melie T."/>
            <person name="Pirro S."/>
            <person name="Miller A.N."/>
            <person name="Quandt A."/>
        </authorList>
    </citation>
    <scope>NUCLEOTIDE SEQUENCE</scope>
    <source>
        <strain evidence="3">CAQ_001_2017</strain>
    </source>
</reference>
<accession>A0A9P8RSM7</accession>
<feature type="compositionally biased region" description="Basic and acidic residues" evidence="1">
    <location>
        <begin position="161"/>
        <end position="170"/>
    </location>
</feature>
<evidence type="ECO:0000256" key="1">
    <source>
        <dbReference type="SAM" id="MobiDB-lite"/>
    </source>
</evidence>
<dbReference type="PANTHER" id="PTHR31005">
    <property type="entry name" value="DUF4139 DOMAIN-CONTAINING PROTEIN"/>
    <property type="match status" value="1"/>
</dbReference>
<protein>
    <recommendedName>
        <fullName evidence="2">DUF4139 domain-containing protein</fullName>
    </recommendedName>
</protein>
<feature type="region of interest" description="Disordered" evidence="1">
    <location>
        <begin position="148"/>
        <end position="170"/>
    </location>
</feature>
<keyword evidence="4" id="KW-1185">Reference proteome</keyword>
<feature type="compositionally biased region" description="Basic residues" evidence="1">
    <location>
        <begin position="148"/>
        <end position="160"/>
    </location>
</feature>
<evidence type="ECO:0000313" key="4">
    <source>
        <dbReference type="Proteomes" id="UP000750711"/>
    </source>
</evidence>
<feature type="non-terminal residue" evidence="3">
    <location>
        <position position="685"/>
    </location>
</feature>
<dbReference type="InterPro" id="IPR037291">
    <property type="entry name" value="DUF4139"/>
</dbReference>
<dbReference type="AlphaFoldDB" id="A0A9P8RSM7"/>
<dbReference type="Pfam" id="PF13598">
    <property type="entry name" value="DUF4139"/>
    <property type="match status" value="1"/>
</dbReference>
<feature type="region of interest" description="Disordered" evidence="1">
    <location>
        <begin position="404"/>
        <end position="441"/>
    </location>
</feature>
<feature type="compositionally biased region" description="Polar residues" evidence="1">
    <location>
        <begin position="408"/>
        <end position="419"/>
    </location>
</feature>
<comment type="caution">
    <text evidence="3">The sequence shown here is derived from an EMBL/GenBank/DDBJ whole genome shotgun (WGS) entry which is preliminary data.</text>
</comment>
<dbReference type="PANTHER" id="PTHR31005:SF8">
    <property type="entry name" value="DUF4139 DOMAIN-CONTAINING PROTEIN"/>
    <property type="match status" value="1"/>
</dbReference>
<name>A0A9P8RSM7_9PEZI</name>
<sequence length="685" mass="74943">MTVDLVPNREIFEDVYPSDSEASDSGFDPDKEDEAEEIAREEAEAVKEVTAQLDALESSLHDARERQNNASKTTEILEHYGKTVHSETTKSSDLPPTLQACFAERQRLFEIWKDCKSDISELEKQIEEKTKEKSKLEKPYRRLAAKAVNRKNKQLTKKERRRGEKRKEKARLKEERMNFWPKKVYRVILHLDAPSLSSRRDSLADPKKPLSPAPADMATSDQLISLSLSYITYSASWSPRYDLLLTTPSSSGTIVYRASFKNTTSETWRDAKIVLSTSQTSYQGLGETVPYMAPWHVSLAKGSGGGKGVFYSNNAGKTVPRGSSDGSNTAWGGGLYSIAEQSQTMSNKIGGPQQNVNRGALFGVSDNRYKSEPQQQLQKQQLQQQVSQAQQSFVAHSAEQRPARFGGATNNLFGSSDESNYLPGGSHVRSNARGRGALGRGSPFSGVHDAYGLSADVASDGTGGGGPPSWRDDDATATITPDPTMLESLDFQESSHEDYGMTTTYDVPGLRTLAPSDLTRRHKIAEVPLHGVQLSYILVPKLRPAAFLKARIRNSSLITLLRGQAGLTLDGTFLGNTWLPRCSPGETFSLPLGVDPAVHVSYAKPTVRRSSTGVFAKEDVAVYTRTCWITNTKPSSTVDLRMLDQVPVSEDERLRIAILVPKGLKSEGDSVRAGVDGASSSAAGG</sequence>